<feature type="compositionally biased region" description="Polar residues" evidence="10">
    <location>
        <begin position="1013"/>
        <end position="1037"/>
    </location>
</feature>
<keyword evidence="6" id="KW-0833">Ubl conjugation pathway</keyword>
<feature type="region of interest" description="Disordered" evidence="10">
    <location>
        <begin position="335"/>
        <end position="367"/>
    </location>
</feature>
<dbReference type="InterPro" id="IPR038765">
    <property type="entry name" value="Papain-like_cys_pep_sf"/>
</dbReference>
<dbReference type="GO" id="GO:0005829">
    <property type="term" value="C:cytosol"/>
    <property type="evidence" value="ECO:0007669"/>
    <property type="project" value="TreeGrafter"/>
</dbReference>
<name>A0A068WUD5_ECHGR</name>
<dbReference type="GO" id="GO:0005634">
    <property type="term" value="C:nucleus"/>
    <property type="evidence" value="ECO:0007669"/>
    <property type="project" value="UniProtKB-SubCell"/>
</dbReference>
<dbReference type="PANTHER" id="PTHR24006:SF722">
    <property type="entry name" value="UBIQUITIN CARBOXYL-TERMINAL HYDROLASE 48"/>
    <property type="match status" value="1"/>
</dbReference>
<evidence type="ECO:0000256" key="7">
    <source>
        <dbReference type="ARBA" id="ARBA00022801"/>
    </source>
</evidence>
<dbReference type="Proteomes" id="UP000492820">
    <property type="component" value="Unassembled WGS sequence"/>
</dbReference>
<feature type="domain" description="USP" evidence="11">
    <location>
        <begin position="40"/>
        <end position="343"/>
    </location>
</feature>
<keyword evidence="7 12" id="KW-0378">Hydrolase</keyword>
<evidence type="ECO:0000313" key="13">
    <source>
        <dbReference type="Proteomes" id="UP000492820"/>
    </source>
</evidence>
<dbReference type="PROSITE" id="PS50235">
    <property type="entry name" value="USP_3"/>
    <property type="match status" value="1"/>
</dbReference>
<dbReference type="InterPro" id="IPR028889">
    <property type="entry name" value="USP"/>
</dbReference>
<evidence type="ECO:0000256" key="8">
    <source>
        <dbReference type="ARBA" id="ARBA00022807"/>
    </source>
</evidence>
<accession>A0A068WUD5</accession>
<dbReference type="InterPro" id="IPR029071">
    <property type="entry name" value="Ubiquitin-like_domsf"/>
</dbReference>
<dbReference type="Pfam" id="PF00443">
    <property type="entry name" value="UCH"/>
    <property type="match status" value="1"/>
</dbReference>
<gene>
    <name evidence="12" type="ORF">EgrG_000711400</name>
</gene>
<evidence type="ECO:0000256" key="10">
    <source>
        <dbReference type="SAM" id="MobiDB-lite"/>
    </source>
</evidence>
<reference evidence="12" key="2">
    <citation type="submission" date="2014-06" db="EMBL/GenBank/DDBJ databases">
        <authorList>
            <person name="Aslett M."/>
        </authorList>
    </citation>
    <scope>NUCLEOTIDE SEQUENCE</scope>
</reference>
<proteinExistence type="inferred from homology"/>
<feature type="region of interest" description="Disordered" evidence="10">
    <location>
        <begin position="465"/>
        <end position="485"/>
    </location>
</feature>
<dbReference type="Gene3D" id="3.90.70.10">
    <property type="entry name" value="Cysteine proteinases"/>
    <property type="match status" value="1"/>
</dbReference>
<dbReference type="InterPro" id="IPR050164">
    <property type="entry name" value="Peptidase_C19"/>
</dbReference>
<dbReference type="GO" id="GO:0016579">
    <property type="term" value="P:protein deubiquitination"/>
    <property type="evidence" value="ECO:0007669"/>
    <property type="project" value="InterPro"/>
</dbReference>
<dbReference type="GO" id="GO:0004843">
    <property type="term" value="F:cysteine-type deubiquitinase activity"/>
    <property type="evidence" value="ECO:0007669"/>
    <property type="project" value="UniProtKB-EC"/>
</dbReference>
<dbReference type="InterPro" id="IPR001394">
    <property type="entry name" value="Peptidase_C19_UCH"/>
</dbReference>
<feature type="region of interest" description="Disordered" evidence="10">
    <location>
        <begin position="1013"/>
        <end position="1048"/>
    </location>
</feature>
<evidence type="ECO:0000256" key="4">
    <source>
        <dbReference type="ARBA" id="ARBA00012759"/>
    </source>
</evidence>
<comment type="catalytic activity">
    <reaction evidence="1">
        <text>Thiol-dependent hydrolysis of ester, thioester, amide, peptide and isopeptide bonds formed by the C-terminal Gly of ubiquitin (a 76-residue protein attached to proteins as an intracellular targeting signal).</text>
        <dbReference type="EC" id="3.4.19.12"/>
    </reaction>
</comment>
<dbReference type="WBParaSite" id="EgrG_000711400">
    <property type="protein sequence ID" value="EgrG_000711400"/>
    <property type="gene ID" value="EgrG_000711400"/>
</dbReference>
<sequence length="1184" mass="132019">MCKGNTRCLNHITDAEEVTIPSEDVEEFSDNVNDIVLNRSGLRNYGSTCYLNAFLQIYFHFAELRQAIYQLPYNQSFPEGVVEQLQLIFSQMQLSREGLVDPGGLIEALHLSERDQQDAPEFHSLFMSLLETRFSSVGQTVIRDLFQGSCVYETRCQICGFVSRLPSQFLELDIKVATGRLEEYIQKYLAEEELTGDNQYACPQCATKRDGSRRVRITATPLMLCIQLLRFNYDQRLGRRVKQAAPVRLPDLLDMTPYISPEDPSSPTENNEKKRFLYRCSGVLLHLGRYSTSGHYIAVVRCSDADKDFWKVCNDERVFTVPVDEFDLSKVNTTATSATSVRSTPKKPASVSSKPAPMVIDSDTVENDNTANVDGDNVYHVSPSAYMVFYRLVEADDAPMNNGPAMEVDVPDHLRRVVDATNVVFTMENLNRRLEKIEQKQLTLGRIILRRYILEHLRTVTGKELLPRKRRKPNSSVTSNDDANDVVNSTVNVVDSIGDDPDAEDSTDADLDDICIVPTWWLAEWLNEPQFPPPQLHFPPHDKDVFVEAREFVGALPLFCTHNRISPNVHSQHIRAVSRSGLSLCFNLSLDLDNCEVIAPDSVSSPFTSIEAVAALSPCIGCLRWRVAVKGFNKECNALTKDISRWRRASKGGVWPLVPGAESAVCEGQIVSSSPSRVYFLGMKSFTNWRSFAQTYFCAAAKASSCPPTTDFNKDAVCPHNHLLADNIRCLPPSLWHRIVALFTLPNSTATATIPEYPSDCCDLSPCLQCADVKENLLARAQNEREALSGILTALTSGSSQRQLDGLITGVETELAEANEGNRSIYLVPTEFIQQWRRYLRLPAAIAPPVELPSGLEAAGVLCIHECTGSNHDIAKVRNTRVRFFVVFTGNDSLPSACIQLQMPWNELLEDNLVYPLSSYEWHAMSQFYSVTSDHRPLRLVALPNDEKQEGMDQDDETGTAALPKQQRFSLVGSPEVCDECYALVQQRRCNFVAARIFIRQVAGPAEALAFNSTSPASSTSLEQTTSSIQSPTREATSANAAVVRRSQRRRVSREDSILRVNSFTKLIDLRVQLINVVGAAPYDQHILLDGVELTDNMSSLYQLGIRPETRLLVWIDTPNSEAIAEASKKPPTTPSSSANNSFSPAGAKFNGFIYRQVETGFKGTRLLDYWSPDEKNSSLSGVS</sequence>
<dbReference type="PROSITE" id="PS00972">
    <property type="entry name" value="USP_1"/>
    <property type="match status" value="1"/>
</dbReference>
<evidence type="ECO:0000256" key="2">
    <source>
        <dbReference type="ARBA" id="ARBA00004123"/>
    </source>
</evidence>
<dbReference type="EC" id="3.4.19.12" evidence="4"/>
<dbReference type="OrthoDB" id="289038at2759"/>
<keyword evidence="8" id="KW-0788">Thiol protease</keyword>
<evidence type="ECO:0000313" key="12">
    <source>
        <dbReference type="EMBL" id="CDS23425.1"/>
    </source>
</evidence>
<dbReference type="AlphaFoldDB" id="A0A068WUD5"/>
<keyword evidence="9" id="KW-0539">Nucleus</keyword>
<evidence type="ECO:0000313" key="14">
    <source>
        <dbReference type="WBParaSite" id="EgrG_000711400"/>
    </source>
</evidence>
<dbReference type="SUPFAM" id="SSF54001">
    <property type="entry name" value="Cysteine proteinases"/>
    <property type="match status" value="1"/>
</dbReference>
<protein>
    <recommendedName>
        <fullName evidence="4">ubiquitinyl hydrolase 1</fullName>
        <ecNumber evidence="4">3.4.19.12</ecNumber>
    </recommendedName>
</protein>
<evidence type="ECO:0000256" key="6">
    <source>
        <dbReference type="ARBA" id="ARBA00022786"/>
    </source>
</evidence>
<evidence type="ECO:0000256" key="3">
    <source>
        <dbReference type="ARBA" id="ARBA00009085"/>
    </source>
</evidence>
<dbReference type="EMBL" id="LK028591">
    <property type="protein sequence ID" value="CDS23425.1"/>
    <property type="molecule type" value="Genomic_DNA"/>
</dbReference>
<evidence type="ECO:0000256" key="1">
    <source>
        <dbReference type="ARBA" id="ARBA00000707"/>
    </source>
</evidence>
<evidence type="ECO:0000256" key="5">
    <source>
        <dbReference type="ARBA" id="ARBA00022670"/>
    </source>
</evidence>
<organism evidence="12">
    <name type="scientific">Echinococcus granulosus</name>
    <name type="common">Hydatid tapeworm</name>
    <dbReference type="NCBI Taxonomy" id="6210"/>
    <lineage>
        <taxon>Eukaryota</taxon>
        <taxon>Metazoa</taxon>
        <taxon>Spiralia</taxon>
        <taxon>Lophotrochozoa</taxon>
        <taxon>Platyhelminthes</taxon>
        <taxon>Cestoda</taxon>
        <taxon>Eucestoda</taxon>
        <taxon>Cyclophyllidea</taxon>
        <taxon>Taeniidae</taxon>
        <taxon>Echinococcus</taxon>
        <taxon>Echinococcus granulosus group</taxon>
    </lineage>
</organism>
<dbReference type="PANTHER" id="PTHR24006">
    <property type="entry name" value="UBIQUITIN CARBOXYL-TERMINAL HYDROLASE"/>
    <property type="match status" value="1"/>
</dbReference>
<reference evidence="12 13" key="1">
    <citation type="journal article" date="2013" name="Nature">
        <title>The genomes of four tapeworm species reveal adaptations to parasitism.</title>
        <authorList>
            <person name="Tsai I.J."/>
            <person name="Zarowiecki M."/>
            <person name="Holroyd N."/>
            <person name="Garciarrubio A."/>
            <person name="Sanchez-Flores A."/>
            <person name="Brooks K.L."/>
            <person name="Tracey A."/>
            <person name="Bobes R.J."/>
            <person name="Fragoso G."/>
            <person name="Sciutto E."/>
            <person name="Aslett M."/>
            <person name="Beasley H."/>
            <person name="Bennett H.M."/>
            <person name="Cai J."/>
            <person name="Camicia F."/>
            <person name="Clark R."/>
            <person name="Cucher M."/>
            <person name="De Silva N."/>
            <person name="Day T.A."/>
            <person name="Deplazes P."/>
            <person name="Estrada K."/>
            <person name="Fernandez C."/>
            <person name="Holland P.W."/>
            <person name="Hou J."/>
            <person name="Hu S."/>
            <person name="Huckvale T."/>
            <person name="Hung S.S."/>
            <person name="Kamenetzky L."/>
            <person name="Keane J.A."/>
            <person name="Kiss F."/>
            <person name="Koziol U."/>
            <person name="Lambert O."/>
            <person name="Liu K."/>
            <person name="Luo X."/>
            <person name="Luo Y."/>
            <person name="Macchiaroli N."/>
            <person name="Nichol S."/>
            <person name="Paps J."/>
            <person name="Parkinson J."/>
            <person name="Pouchkina-Stantcheva N."/>
            <person name="Riddiford N."/>
            <person name="Rosenzvit M."/>
            <person name="Salinas G."/>
            <person name="Wasmuth J.D."/>
            <person name="Zamanian M."/>
            <person name="Zheng Y."/>
            <person name="Cai X."/>
            <person name="Soberon X."/>
            <person name="Olson P.D."/>
            <person name="Laclette J.P."/>
            <person name="Brehm K."/>
            <person name="Berriman M."/>
            <person name="Garciarrubio A."/>
            <person name="Bobes R.J."/>
            <person name="Fragoso G."/>
            <person name="Sanchez-Flores A."/>
            <person name="Estrada K."/>
            <person name="Cevallos M.A."/>
            <person name="Morett E."/>
            <person name="Gonzalez V."/>
            <person name="Portillo T."/>
            <person name="Ochoa-Leyva A."/>
            <person name="Jose M.V."/>
            <person name="Sciutto E."/>
            <person name="Landa A."/>
            <person name="Jimenez L."/>
            <person name="Valdes V."/>
            <person name="Carrero J.C."/>
            <person name="Larralde C."/>
            <person name="Morales-Montor J."/>
            <person name="Limon-Lason J."/>
            <person name="Soberon X."/>
            <person name="Laclette J.P."/>
        </authorList>
    </citation>
    <scope>NUCLEOTIDE SEQUENCE [LARGE SCALE GENOMIC DNA]</scope>
</reference>
<evidence type="ECO:0000259" key="11">
    <source>
        <dbReference type="PROSITE" id="PS50235"/>
    </source>
</evidence>
<keyword evidence="5" id="KW-0645">Protease</keyword>
<comment type="subcellular location">
    <subcellularLocation>
        <location evidence="2">Nucleus</location>
    </subcellularLocation>
</comment>
<dbReference type="InterPro" id="IPR018200">
    <property type="entry name" value="USP_CS"/>
</dbReference>
<comment type="similarity">
    <text evidence="3">Belongs to the peptidase C19 family.</text>
</comment>
<reference evidence="14" key="3">
    <citation type="submission" date="2020-10" db="UniProtKB">
        <authorList>
            <consortium name="WormBaseParasite"/>
        </authorList>
    </citation>
    <scope>IDENTIFICATION</scope>
</reference>
<dbReference type="SUPFAM" id="SSF54236">
    <property type="entry name" value="Ubiquitin-like"/>
    <property type="match status" value="1"/>
</dbReference>
<dbReference type="GO" id="GO:0006508">
    <property type="term" value="P:proteolysis"/>
    <property type="evidence" value="ECO:0007669"/>
    <property type="project" value="UniProtKB-KW"/>
</dbReference>
<evidence type="ECO:0000256" key="9">
    <source>
        <dbReference type="ARBA" id="ARBA00023242"/>
    </source>
</evidence>
<feature type="compositionally biased region" description="Low complexity" evidence="10">
    <location>
        <begin position="474"/>
        <end position="485"/>
    </location>
</feature>